<keyword evidence="1" id="KW-0863">Zinc-finger</keyword>
<sequence length="714" mass="80477">MLGAAGVQIQEKNLDTLKSSREDDGTSKTVDPWDLLGLCALVSRAVGFLRGTSVVVVILIKWHTFPTIVKNQPLGVKLSTSASRSQPSGNTKKDKIQEPPSSTQRNKVEAYPRTVKSSLKNKNCDVEPKGTANVLHSKLNANSELICVKCNGCMLSDNHDLCVLNFISDVNAHAKSKSVKKISKKSLETNRKEVLIIDYLSIVETGKVFHTVESDIVKLVVENESFGKSSDEFDKETGSFGRLQPKQADLNFVHALNDHHSHEIRVVRNTAICLEYTAFCVVHIVAFCLFWDRPSMLAPGRYPQWRSRFLHYVDTRPNGEALRKCILSGPYKPTTILVHVVKATNNSPAVPEHTTLETPSNMSPENKAHFLAEKEAIHLILKGIGDDIYSTVDACQTGQEMWEAIERLQQGESLNIQDVKTNLFWEFGKFTSHDGESMESYYTRFYKLMNEMIRNNLTMTTVHQYQNEVNELCVEKLARNANPLALVATAQASQDPFYQTLRSHISQAPSSKPLISSRSHTSTRHKGKEISKPITPLSETASEEDIDPEQAQRDKDIEKNLALIAKYFKKNEDHVGQFGTQRTVNIAGTREKVRSRVVQKTGIQCFNCKEYGHFAKECRKPKRVKDFAYHKEKMLLCKQAEQEAHYSYMAKIQEVPNADSGTDSEPVEQVQNNDGYNVFANELQHFEQSESVCNTPKLGRSEIRISRACYFSDQ</sequence>
<comment type="caution">
    <text evidence="4">The sequence shown here is derived from an EMBL/GenBank/DDBJ whole genome shotgun (WGS) entry which is preliminary data.</text>
</comment>
<dbReference type="PROSITE" id="PS50158">
    <property type="entry name" value="ZF_CCHC"/>
    <property type="match status" value="1"/>
</dbReference>
<feature type="region of interest" description="Disordered" evidence="2">
    <location>
        <begin position="79"/>
        <end position="112"/>
    </location>
</feature>
<feature type="compositionally biased region" description="Polar residues" evidence="2">
    <location>
        <begin position="79"/>
        <end position="90"/>
    </location>
</feature>
<feature type="compositionally biased region" description="Polar residues" evidence="2">
    <location>
        <begin position="508"/>
        <end position="520"/>
    </location>
</feature>
<dbReference type="EMBL" id="BKCJ010000338">
    <property type="protein sequence ID" value="GEU32291.1"/>
    <property type="molecule type" value="Genomic_DNA"/>
</dbReference>
<organism evidence="4">
    <name type="scientific">Tanacetum cinerariifolium</name>
    <name type="common">Dalmatian daisy</name>
    <name type="synonym">Chrysanthemum cinerariifolium</name>
    <dbReference type="NCBI Taxonomy" id="118510"/>
    <lineage>
        <taxon>Eukaryota</taxon>
        <taxon>Viridiplantae</taxon>
        <taxon>Streptophyta</taxon>
        <taxon>Embryophyta</taxon>
        <taxon>Tracheophyta</taxon>
        <taxon>Spermatophyta</taxon>
        <taxon>Magnoliopsida</taxon>
        <taxon>eudicotyledons</taxon>
        <taxon>Gunneridae</taxon>
        <taxon>Pentapetalae</taxon>
        <taxon>asterids</taxon>
        <taxon>campanulids</taxon>
        <taxon>Asterales</taxon>
        <taxon>Asteraceae</taxon>
        <taxon>Asteroideae</taxon>
        <taxon>Anthemideae</taxon>
        <taxon>Anthemidinae</taxon>
        <taxon>Tanacetum</taxon>
    </lineage>
</organism>
<evidence type="ECO:0000256" key="2">
    <source>
        <dbReference type="SAM" id="MobiDB-lite"/>
    </source>
</evidence>
<evidence type="ECO:0000259" key="3">
    <source>
        <dbReference type="PROSITE" id="PS50158"/>
    </source>
</evidence>
<name>A0A6L2J5Y4_TANCI</name>
<feature type="domain" description="CCHC-type" evidence="3">
    <location>
        <begin position="605"/>
        <end position="620"/>
    </location>
</feature>
<gene>
    <name evidence="4" type="ORF">Tci_004269</name>
</gene>
<evidence type="ECO:0000313" key="4">
    <source>
        <dbReference type="EMBL" id="GEU32291.1"/>
    </source>
</evidence>
<dbReference type="InterPro" id="IPR036875">
    <property type="entry name" value="Znf_CCHC_sf"/>
</dbReference>
<dbReference type="Pfam" id="PF14223">
    <property type="entry name" value="Retrotran_gag_2"/>
    <property type="match status" value="1"/>
</dbReference>
<protein>
    <recommendedName>
        <fullName evidence="3">CCHC-type domain-containing protein</fullName>
    </recommendedName>
</protein>
<dbReference type="SUPFAM" id="SSF57756">
    <property type="entry name" value="Retrovirus zinc finger-like domains"/>
    <property type="match status" value="1"/>
</dbReference>
<evidence type="ECO:0000256" key="1">
    <source>
        <dbReference type="PROSITE-ProRule" id="PRU00047"/>
    </source>
</evidence>
<proteinExistence type="predicted"/>
<feature type="region of interest" description="Disordered" evidence="2">
    <location>
        <begin position="508"/>
        <end position="554"/>
    </location>
</feature>
<reference evidence="4" key="1">
    <citation type="journal article" date="2019" name="Sci. Rep.">
        <title>Draft genome of Tanacetum cinerariifolium, the natural source of mosquito coil.</title>
        <authorList>
            <person name="Yamashiro T."/>
            <person name="Shiraishi A."/>
            <person name="Satake H."/>
            <person name="Nakayama K."/>
        </authorList>
    </citation>
    <scope>NUCLEOTIDE SEQUENCE</scope>
</reference>
<keyword evidence="1" id="KW-0862">Zinc</keyword>
<dbReference type="InterPro" id="IPR001878">
    <property type="entry name" value="Znf_CCHC"/>
</dbReference>
<dbReference type="Gene3D" id="4.10.60.10">
    <property type="entry name" value="Zinc finger, CCHC-type"/>
    <property type="match status" value="1"/>
</dbReference>
<dbReference type="GO" id="GO:0003676">
    <property type="term" value="F:nucleic acid binding"/>
    <property type="evidence" value="ECO:0007669"/>
    <property type="project" value="InterPro"/>
</dbReference>
<dbReference type="AlphaFoldDB" id="A0A6L2J5Y4"/>
<keyword evidence="1" id="KW-0479">Metal-binding</keyword>
<dbReference type="SMART" id="SM00343">
    <property type="entry name" value="ZnF_C2HC"/>
    <property type="match status" value="1"/>
</dbReference>
<dbReference type="Pfam" id="PF00098">
    <property type="entry name" value="zf-CCHC"/>
    <property type="match status" value="1"/>
</dbReference>
<accession>A0A6L2J5Y4</accession>
<dbReference type="GO" id="GO:0008270">
    <property type="term" value="F:zinc ion binding"/>
    <property type="evidence" value="ECO:0007669"/>
    <property type="project" value="UniProtKB-KW"/>
</dbReference>